<keyword evidence="1" id="KW-0472">Membrane</keyword>
<dbReference type="OrthoDB" id="594989at2"/>
<protein>
    <recommendedName>
        <fullName evidence="4">Transcription termination factor Rho</fullName>
    </recommendedName>
</protein>
<name>A0A383TV63_9FLAO</name>
<keyword evidence="3" id="KW-1185">Reference proteome</keyword>
<dbReference type="Pfam" id="PF14126">
    <property type="entry name" value="DUF4293"/>
    <property type="match status" value="1"/>
</dbReference>
<feature type="transmembrane region" description="Helical" evidence="1">
    <location>
        <begin position="41"/>
        <end position="60"/>
    </location>
</feature>
<feature type="transmembrane region" description="Helical" evidence="1">
    <location>
        <begin position="7"/>
        <end position="29"/>
    </location>
</feature>
<gene>
    <name evidence="2" type="ORF">SAMEA104719789_00544</name>
</gene>
<dbReference type="Proteomes" id="UP000262142">
    <property type="component" value="Unassembled WGS sequence"/>
</dbReference>
<dbReference type="RefSeq" id="WP_119057468.1">
    <property type="nucleotide sequence ID" value="NZ_OX579588.1"/>
</dbReference>
<evidence type="ECO:0000313" key="3">
    <source>
        <dbReference type="Proteomes" id="UP000262142"/>
    </source>
</evidence>
<accession>A0A383TV63</accession>
<proteinExistence type="predicted"/>
<keyword evidence="1" id="KW-0812">Transmembrane</keyword>
<keyword evidence="1" id="KW-1133">Transmembrane helix</keyword>
<evidence type="ECO:0008006" key="4">
    <source>
        <dbReference type="Google" id="ProtNLM"/>
    </source>
</evidence>
<organism evidence="2 3">
    <name type="scientific">Candidatus Ornithobacterium hominis</name>
    <dbReference type="NCBI Taxonomy" id="2497989"/>
    <lineage>
        <taxon>Bacteria</taxon>
        <taxon>Pseudomonadati</taxon>
        <taxon>Bacteroidota</taxon>
        <taxon>Flavobacteriia</taxon>
        <taxon>Flavobacteriales</taxon>
        <taxon>Weeksellaceae</taxon>
        <taxon>Ornithobacterium</taxon>
    </lineage>
</organism>
<dbReference type="EMBL" id="UNSC01000001">
    <property type="protein sequence ID" value="SZD71445.1"/>
    <property type="molecule type" value="Genomic_DNA"/>
</dbReference>
<evidence type="ECO:0000256" key="1">
    <source>
        <dbReference type="SAM" id="Phobius"/>
    </source>
</evidence>
<evidence type="ECO:0000313" key="2">
    <source>
        <dbReference type="EMBL" id="SZD71445.1"/>
    </source>
</evidence>
<sequence>MIQRVQSVFLFLAGIVSLVLSHFFDLWRIGVEWMQANDYEIIWALFLSSGILSFIVIFLFRNRRRQIIYNSINILINVVLVGLLIYRLFNLPGEGFASEKGVGVFLPFVTILLLFLANRSIKKDEKLVKSVDRIR</sequence>
<feature type="transmembrane region" description="Helical" evidence="1">
    <location>
        <begin position="67"/>
        <end position="89"/>
    </location>
</feature>
<reference evidence="2 3" key="1">
    <citation type="submission" date="2018-09" db="EMBL/GenBank/DDBJ databases">
        <authorList>
            <consortium name="Pathogen Informatics"/>
        </authorList>
    </citation>
    <scope>NUCLEOTIDE SEQUENCE [LARGE SCALE GENOMIC DNA]</scope>
    <source>
        <strain evidence="2 3">OH-22767</strain>
    </source>
</reference>
<dbReference type="InterPro" id="IPR025635">
    <property type="entry name" value="DUF4293"/>
</dbReference>
<dbReference type="AlphaFoldDB" id="A0A383TV63"/>
<feature type="transmembrane region" description="Helical" evidence="1">
    <location>
        <begin position="101"/>
        <end position="117"/>
    </location>
</feature>